<gene>
    <name evidence="2" type="ORF">SAMN02745883_01478</name>
</gene>
<dbReference type="EMBL" id="FRAJ01000011">
    <property type="protein sequence ID" value="SHK18931.1"/>
    <property type="molecule type" value="Genomic_DNA"/>
</dbReference>
<feature type="domain" description="DUF218" evidence="1">
    <location>
        <begin position="1"/>
        <end position="90"/>
    </location>
</feature>
<dbReference type="AlphaFoldDB" id="A0A1M6QFE7"/>
<proteinExistence type="predicted"/>
<dbReference type="PANTHER" id="PTHR30336:SF4">
    <property type="entry name" value="ENVELOPE BIOGENESIS FACTOR ELYC"/>
    <property type="match status" value="1"/>
</dbReference>
<dbReference type="RefSeq" id="WP_200793503.1">
    <property type="nucleotide sequence ID" value="NZ_FRAJ01000011.1"/>
</dbReference>
<name>A0A1M6QFE7_9FIRM</name>
<accession>A0A1M6QFE7</accession>
<keyword evidence="3" id="KW-1185">Reference proteome</keyword>
<dbReference type="InterPro" id="IPR051599">
    <property type="entry name" value="Cell_Envelope_Assoc"/>
</dbReference>
<protein>
    <submittedName>
        <fullName evidence="2">DUF218 domain-containing protein</fullName>
    </submittedName>
</protein>
<dbReference type="CDD" id="cd06259">
    <property type="entry name" value="YdcF-like"/>
    <property type="match status" value="1"/>
</dbReference>
<dbReference type="Pfam" id="PF02698">
    <property type="entry name" value="DUF218"/>
    <property type="match status" value="1"/>
</dbReference>
<dbReference type="InterPro" id="IPR014729">
    <property type="entry name" value="Rossmann-like_a/b/a_fold"/>
</dbReference>
<sequence>MKKFLIAKGIQEDRIIQEDKSTSTYENLKFTKNIIEKINKKNKYKVLIITSDFHLFRAKFLAKRLGFKAYGIPAKTPESIKKYIYLREYAAVIKSFLLD</sequence>
<evidence type="ECO:0000313" key="2">
    <source>
        <dbReference type="EMBL" id="SHK18931.1"/>
    </source>
</evidence>
<dbReference type="InterPro" id="IPR003848">
    <property type="entry name" value="DUF218"/>
</dbReference>
<dbReference type="Gene3D" id="3.40.50.620">
    <property type="entry name" value="HUPs"/>
    <property type="match status" value="1"/>
</dbReference>
<evidence type="ECO:0000259" key="1">
    <source>
        <dbReference type="Pfam" id="PF02698"/>
    </source>
</evidence>
<dbReference type="GO" id="GO:0000270">
    <property type="term" value="P:peptidoglycan metabolic process"/>
    <property type="evidence" value="ECO:0007669"/>
    <property type="project" value="TreeGrafter"/>
</dbReference>
<dbReference type="STRING" id="1121266.SAMN02745883_01478"/>
<dbReference type="Proteomes" id="UP000184082">
    <property type="component" value="Unassembled WGS sequence"/>
</dbReference>
<reference evidence="2 3" key="1">
    <citation type="submission" date="2016-11" db="EMBL/GenBank/DDBJ databases">
        <authorList>
            <person name="Jaros S."/>
            <person name="Januszkiewicz K."/>
            <person name="Wedrychowicz H."/>
        </authorList>
    </citation>
    <scope>NUCLEOTIDE SEQUENCE [LARGE SCALE GENOMIC DNA]</scope>
    <source>
        <strain evidence="2 3">DSM 14501</strain>
    </source>
</reference>
<dbReference type="GO" id="GO:0043164">
    <property type="term" value="P:Gram-negative-bacterium-type cell wall biogenesis"/>
    <property type="evidence" value="ECO:0007669"/>
    <property type="project" value="TreeGrafter"/>
</dbReference>
<organism evidence="2 3">
    <name type="scientific">Caminicella sporogenes DSM 14501</name>
    <dbReference type="NCBI Taxonomy" id="1121266"/>
    <lineage>
        <taxon>Bacteria</taxon>
        <taxon>Bacillati</taxon>
        <taxon>Bacillota</taxon>
        <taxon>Clostridia</taxon>
        <taxon>Peptostreptococcales</taxon>
        <taxon>Caminicellaceae</taxon>
        <taxon>Caminicella</taxon>
    </lineage>
</organism>
<dbReference type="GO" id="GO:0005886">
    <property type="term" value="C:plasma membrane"/>
    <property type="evidence" value="ECO:0007669"/>
    <property type="project" value="TreeGrafter"/>
</dbReference>
<dbReference type="PANTHER" id="PTHR30336">
    <property type="entry name" value="INNER MEMBRANE PROTEIN, PROBABLE PERMEASE"/>
    <property type="match status" value="1"/>
</dbReference>
<evidence type="ECO:0000313" key="3">
    <source>
        <dbReference type="Proteomes" id="UP000184082"/>
    </source>
</evidence>